<accession>A0ABD1CHU4</accession>
<feature type="compositionally biased region" description="Basic and acidic residues" evidence="1">
    <location>
        <begin position="73"/>
        <end position="84"/>
    </location>
</feature>
<proteinExistence type="predicted"/>
<evidence type="ECO:0000256" key="2">
    <source>
        <dbReference type="SAM" id="Phobius"/>
    </source>
</evidence>
<feature type="compositionally biased region" description="Acidic residues" evidence="1">
    <location>
        <begin position="85"/>
        <end position="100"/>
    </location>
</feature>
<sequence>MMQNDDAGAAAGAVATEEPLDDFQKLMKQLEQMKAKPLFTQEEEQEVKEDDQLFDDDDYEDVDSLIRKQKQQQQRDEESKRKLFDDDDDDYYDDYSDEEVDSKKDKGEAKSSTDSKNVMQDFIKGKTASHRFKSRFDDFADDGDELLSSGNRKLRKNDSIKVISTPNGKVGIVYKVEPKAPEDDKAKKSSESLSGTPEVQQKITPVITADGKVALLYRGASDNSETFRNNITTTTTTTAWEDTHPDENEGLLQERGGENTLLINRPLSEVLGIKKNLYLDTSVKIPNIETSTHKMRITNNNNLLSSLLNSINGTSEAANSSTSNANNRIISNYVSKNFRNNANVEYEDRLSLGDRGGYSVNGFSRSRFYINRRTTPALPPRVIKEESDEEWATNGDDNSVPEVINLAIIPAFEHEIDEKYIRAQHGDDHHRRHRHHYANGGHPKTVHCAMQAMVSCVVLGTFFGIAGAFFRARVLDRVLNCASLNLVSLILTT</sequence>
<dbReference type="EMBL" id="JBEHCU010012037">
    <property type="protein sequence ID" value="KAL1375967.1"/>
    <property type="molecule type" value="Genomic_DNA"/>
</dbReference>
<organism evidence="3 4">
    <name type="scientific">Culex pipiens pipiens</name>
    <name type="common">Northern house mosquito</name>
    <dbReference type="NCBI Taxonomy" id="38569"/>
    <lineage>
        <taxon>Eukaryota</taxon>
        <taxon>Metazoa</taxon>
        <taxon>Ecdysozoa</taxon>
        <taxon>Arthropoda</taxon>
        <taxon>Hexapoda</taxon>
        <taxon>Insecta</taxon>
        <taxon>Pterygota</taxon>
        <taxon>Neoptera</taxon>
        <taxon>Endopterygota</taxon>
        <taxon>Diptera</taxon>
        <taxon>Nematocera</taxon>
        <taxon>Culicoidea</taxon>
        <taxon>Culicidae</taxon>
        <taxon>Culicinae</taxon>
        <taxon>Culicini</taxon>
        <taxon>Culex</taxon>
        <taxon>Culex</taxon>
    </lineage>
</organism>
<evidence type="ECO:0000256" key="1">
    <source>
        <dbReference type="SAM" id="MobiDB-lite"/>
    </source>
</evidence>
<dbReference type="AlphaFoldDB" id="A0ABD1CHU4"/>
<feature type="compositionally biased region" description="Acidic residues" evidence="1">
    <location>
        <begin position="41"/>
        <end position="63"/>
    </location>
</feature>
<keyword evidence="2" id="KW-0812">Transmembrane</keyword>
<feature type="transmembrane region" description="Helical" evidence="2">
    <location>
        <begin position="449"/>
        <end position="470"/>
    </location>
</feature>
<keyword evidence="2" id="KW-0472">Membrane</keyword>
<keyword evidence="2" id="KW-1133">Transmembrane helix</keyword>
<feature type="compositionally biased region" description="Basic and acidic residues" evidence="1">
    <location>
        <begin position="101"/>
        <end position="113"/>
    </location>
</feature>
<gene>
    <name evidence="3" type="ORF">pipiens_004548</name>
</gene>
<keyword evidence="4" id="KW-1185">Reference proteome</keyword>
<protein>
    <submittedName>
        <fullName evidence="3">Uncharacterized protein</fullName>
    </submittedName>
</protein>
<evidence type="ECO:0000313" key="3">
    <source>
        <dbReference type="EMBL" id="KAL1375967.1"/>
    </source>
</evidence>
<dbReference type="Proteomes" id="UP001562425">
    <property type="component" value="Unassembled WGS sequence"/>
</dbReference>
<feature type="region of interest" description="Disordered" evidence="1">
    <location>
        <begin position="36"/>
        <end position="122"/>
    </location>
</feature>
<reference evidence="3 4" key="1">
    <citation type="submission" date="2024-05" db="EMBL/GenBank/DDBJ databases">
        <title>Culex pipiens pipiens assembly and annotation.</title>
        <authorList>
            <person name="Alout H."/>
            <person name="Durand T."/>
        </authorList>
    </citation>
    <scope>NUCLEOTIDE SEQUENCE [LARGE SCALE GENOMIC DNA]</scope>
    <source>
        <strain evidence="3">HA-2024</strain>
        <tissue evidence="3">Whole body</tissue>
    </source>
</reference>
<name>A0ABD1CHU4_CULPP</name>
<comment type="caution">
    <text evidence="3">The sequence shown here is derived from an EMBL/GenBank/DDBJ whole genome shotgun (WGS) entry which is preliminary data.</text>
</comment>
<evidence type="ECO:0000313" key="4">
    <source>
        <dbReference type="Proteomes" id="UP001562425"/>
    </source>
</evidence>